<dbReference type="EMBL" id="OC022652">
    <property type="protein sequence ID" value="CAD7269264.1"/>
    <property type="molecule type" value="Genomic_DNA"/>
</dbReference>
<gene>
    <name evidence="1" type="ORF">TSIB3V08_LOCUS13264</name>
</gene>
<accession>A0A7R9G7U8</accession>
<reference evidence="1" key="1">
    <citation type="submission" date="2020-11" db="EMBL/GenBank/DDBJ databases">
        <authorList>
            <person name="Tran Van P."/>
        </authorList>
    </citation>
    <scope>NUCLEOTIDE SEQUENCE</scope>
</reference>
<name>A0A7R9G7U8_TIMSH</name>
<organism evidence="1">
    <name type="scientific">Timema shepardi</name>
    <name type="common">Walking stick</name>
    <dbReference type="NCBI Taxonomy" id="629360"/>
    <lineage>
        <taxon>Eukaryota</taxon>
        <taxon>Metazoa</taxon>
        <taxon>Ecdysozoa</taxon>
        <taxon>Arthropoda</taxon>
        <taxon>Hexapoda</taxon>
        <taxon>Insecta</taxon>
        <taxon>Pterygota</taxon>
        <taxon>Neoptera</taxon>
        <taxon>Polyneoptera</taxon>
        <taxon>Phasmatodea</taxon>
        <taxon>Timematodea</taxon>
        <taxon>Timematoidea</taxon>
        <taxon>Timematidae</taxon>
        <taxon>Timema</taxon>
    </lineage>
</organism>
<protein>
    <submittedName>
        <fullName evidence="1">Uncharacterized protein</fullName>
    </submittedName>
</protein>
<sequence length="166" mass="18542">MFQEVWLGHALWDREATIIHHFASLQHFKYPHLASGVVFSAALLQRLLSRLEDEPHPNTDFSIDPSHELSLYVWDQGRGTALTHSDLLCLHKQPHCASYVVPFQPCVSLSLQLLLFVKLTLFESFPPALALCEATPALCESFSSALALCEATPALSLSLQLLLFVF</sequence>
<evidence type="ECO:0000313" key="1">
    <source>
        <dbReference type="EMBL" id="CAD7269264.1"/>
    </source>
</evidence>
<dbReference type="AlphaFoldDB" id="A0A7R9G7U8"/>
<proteinExistence type="predicted"/>